<dbReference type="AlphaFoldDB" id="A0A2H0YWL1"/>
<sequence length="175" mass="20218">MVKENWNYPFYSMKRLINNVKTMKKFIYPFLAFFVVLYLLFSYNEAIKKDQGEVLSSSTSAEERTLTTEELNHQYQEATQGIINVMDGLTTPIKGKSEISERLAVLDQLEETVLEQKVPAQDQDLHLNLVSLINDLRSPLLTQQSSVNPDYQIDFSAVKKKIDDLKNEYSWLSTL</sequence>
<comment type="caution">
    <text evidence="1">The sequence shown here is derived from an EMBL/GenBank/DDBJ whole genome shotgun (WGS) entry which is preliminary data.</text>
</comment>
<evidence type="ECO:0000313" key="2">
    <source>
        <dbReference type="Proteomes" id="UP000231542"/>
    </source>
</evidence>
<proteinExistence type="predicted"/>
<dbReference type="EMBL" id="PEXU01000014">
    <property type="protein sequence ID" value="PIS42884.1"/>
    <property type="molecule type" value="Genomic_DNA"/>
</dbReference>
<gene>
    <name evidence="1" type="ORF">COT24_01230</name>
</gene>
<protein>
    <submittedName>
        <fullName evidence="1">Uncharacterized protein</fullName>
    </submittedName>
</protein>
<accession>A0A2H0YWL1</accession>
<dbReference type="Proteomes" id="UP000231542">
    <property type="component" value="Unassembled WGS sequence"/>
</dbReference>
<name>A0A2H0YWL1_9BACT</name>
<evidence type="ECO:0000313" key="1">
    <source>
        <dbReference type="EMBL" id="PIS42884.1"/>
    </source>
</evidence>
<organism evidence="1 2">
    <name type="scientific">Candidatus Kerfeldbacteria bacterium CG08_land_8_20_14_0_20_40_16</name>
    <dbReference type="NCBI Taxonomy" id="2014244"/>
    <lineage>
        <taxon>Bacteria</taxon>
        <taxon>Candidatus Kerfeldiibacteriota</taxon>
    </lineage>
</organism>
<reference evidence="1 2" key="1">
    <citation type="submission" date="2017-09" db="EMBL/GenBank/DDBJ databases">
        <title>Depth-based differentiation of microbial function through sediment-hosted aquifers and enrichment of novel symbionts in the deep terrestrial subsurface.</title>
        <authorList>
            <person name="Probst A.J."/>
            <person name="Ladd B."/>
            <person name="Jarett J.K."/>
            <person name="Geller-Mcgrath D.E."/>
            <person name="Sieber C.M."/>
            <person name="Emerson J.B."/>
            <person name="Anantharaman K."/>
            <person name="Thomas B.C."/>
            <person name="Malmstrom R."/>
            <person name="Stieglmeier M."/>
            <person name="Klingl A."/>
            <person name="Woyke T."/>
            <person name="Ryan C.M."/>
            <person name="Banfield J.F."/>
        </authorList>
    </citation>
    <scope>NUCLEOTIDE SEQUENCE [LARGE SCALE GENOMIC DNA]</scope>
    <source>
        <strain evidence="1">CG08_land_8_20_14_0_20_40_16</strain>
    </source>
</reference>